<accession>A0A0F9QJ95</accession>
<evidence type="ECO:0000313" key="1">
    <source>
        <dbReference type="EMBL" id="KKN42559.1"/>
    </source>
</evidence>
<dbReference type="EMBL" id="LAZR01001573">
    <property type="protein sequence ID" value="KKN42559.1"/>
    <property type="molecule type" value="Genomic_DNA"/>
</dbReference>
<dbReference type="AlphaFoldDB" id="A0A0F9QJ95"/>
<organism evidence="1">
    <name type="scientific">marine sediment metagenome</name>
    <dbReference type="NCBI Taxonomy" id="412755"/>
    <lineage>
        <taxon>unclassified sequences</taxon>
        <taxon>metagenomes</taxon>
        <taxon>ecological metagenomes</taxon>
    </lineage>
</organism>
<sequence>MTNVEPFELIVGPGYVWIGPVGETMPAIDAAVAGSWFDWGNTDGPVTITHGRSENMIRHNQSALPQKEVLVEATETVAFSIAELDLEAYAKALQNAGVTTTVAGGGDAGQKSFAIAPTHSPQFAFLIRVPSGHEDGYMQYEYDRGSMAGNHALAFTRGDKTIIPMELHIFESTGVPGRFGVVRAFTATAV</sequence>
<gene>
    <name evidence="1" type="ORF">LCGC14_0712090</name>
</gene>
<name>A0A0F9QJ95_9ZZZZ</name>
<reference evidence="1" key="1">
    <citation type="journal article" date="2015" name="Nature">
        <title>Complex archaea that bridge the gap between prokaryotes and eukaryotes.</title>
        <authorList>
            <person name="Spang A."/>
            <person name="Saw J.H."/>
            <person name="Jorgensen S.L."/>
            <person name="Zaremba-Niedzwiedzka K."/>
            <person name="Martijn J."/>
            <person name="Lind A.E."/>
            <person name="van Eijk R."/>
            <person name="Schleper C."/>
            <person name="Guy L."/>
            <person name="Ettema T.J."/>
        </authorList>
    </citation>
    <scope>NUCLEOTIDE SEQUENCE</scope>
</reference>
<comment type="caution">
    <text evidence="1">The sequence shown here is derived from an EMBL/GenBank/DDBJ whole genome shotgun (WGS) entry which is preliminary data.</text>
</comment>
<protein>
    <submittedName>
        <fullName evidence="1">Uncharacterized protein</fullName>
    </submittedName>
</protein>
<proteinExistence type="predicted"/>